<dbReference type="Pfam" id="PF17855">
    <property type="entry name" value="MCM_lid"/>
    <property type="match status" value="1"/>
</dbReference>
<dbReference type="GO" id="GO:0016787">
    <property type="term" value="F:hydrolase activity"/>
    <property type="evidence" value="ECO:0007669"/>
    <property type="project" value="UniProtKB-KW"/>
</dbReference>
<feature type="region of interest" description="Disordered" evidence="16">
    <location>
        <begin position="1680"/>
        <end position="1719"/>
    </location>
</feature>
<dbReference type="PROSITE" id="PS00847">
    <property type="entry name" value="MCM_1"/>
    <property type="match status" value="1"/>
</dbReference>
<keyword evidence="12" id="KW-0067">ATP-binding</keyword>
<evidence type="ECO:0000256" key="3">
    <source>
        <dbReference type="ARBA" id="ARBA00012551"/>
    </source>
</evidence>
<dbReference type="SUPFAM" id="SSF50249">
    <property type="entry name" value="Nucleic acid-binding proteins"/>
    <property type="match status" value="1"/>
</dbReference>
<dbReference type="InterPro" id="IPR012340">
    <property type="entry name" value="NA-bd_OB-fold"/>
</dbReference>
<dbReference type="Proteomes" id="UP001178507">
    <property type="component" value="Unassembled WGS sequence"/>
</dbReference>
<evidence type="ECO:0000256" key="15">
    <source>
        <dbReference type="ARBA" id="ARBA00023306"/>
    </source>
</evidence>
<organism evidence="18 19">
    <name type="scientific">Effrenium voratum</name>
    <dbReference type="NCBI Taxonomy" id="2562239"/>
    <lineage>
        <taxon>Eukaryota</taxon>
        <taxon>Sar</taxon>
        <taxon>Alveolata</taxon>
        <taxon>Dinophyceae</taxon>
        <taxon>Suessiales</taxon>
        <taxon>Symbiodiniaceae</taxon>
        <taxon>Effrenium</taxon>
    </lineage>
</organism>
<dbReference type="PRINTS" id="PR01657">
    <property type="entry name" value="MCMFAMILY"/>
</dbReference>
<dbReference type="GO" id="GO:0043138">
    <property type="term" value="F:3'-5' DNA helicase activity"/>
    <property type="evidence" value="ECO:0007669"/>
    <property type="project" value="TreeGrafter"/>
</dbReference>
<evidence type="ECO:0000256" key="7">
    <source>
        <dbReference type="ARBA" id="ARBA00022741"/>
    </source>
</evidence>
<evidence type="ECO:0000256" key="1">
    <source>
        <dbReference type="ARBA" id="ARBA00004123"/>
    </source>
</evidence>
<feature type="region of interest" description="Disordered" evidence="16">
    <location>
        <begin position="165"/>
        <end position="247"/>
    </location>
</feature>
<evidence type="ECO:0000259" key="17">
    <source>
        <dbReference type="PROSITE" id="PS50051"/>
    </source>
</evidence>
<evidence type="ECO:0000256" key="5">
    <source>
        <dbReference type="ARBA" id="ARBA00022705"/>
    </source>
</evidence>
<dbReference type="GO" id="GO:0003697">
    <property type="term" value="F:single-stranded DNA binding"/>
    <property type="evidence" value="ECO:0007669"/>
    <property type="project" value="TreeGrafter"/>
</dbReference>
<dbReference type="InterPro" id="IPR041562">
    <property type="entry name" value="MCM_lid"/>
</dbReference>
<evidence type="ECO:0000256" key="9">
    <source>
        <dbReference type="ARBA" id="ARBA00022801"/>
    </source>
</evidence>
<dbReference type="Pfam" id="PF17207">
    <property type="entry name" value="MCM_OB"/>
    <property type="match status" value="1"/>
</dbReference>
<reference evidence="18" key="1">
    <citation type="submission" date="2023-08" db="EMBL/GenBank/DDBJ databases">
        <authorList>
            <person name="Chen Y."/>
            <person name="Shah S."/>
            <person name="Dougan E. K."/>
            <person name="Thang M."/>
            <person name="Chan C."/>
        </authorList>
    </citation>
    <scope>NUCLEOTIDE SEQUENCE</scope>
</reference>
<evidence type="ECO:0000256" key="4">
    <source>
        <dbReference type="ARBA" id="ARBA00018925"/>
    </source>
</evidence>
<evidence type="ECO:0000313" key="18">
    <source>
        <dbReference type="EMBL" id="CAJ1397451.1"/>
    </source>
</evidence>
<keyword evidence="5" id="KW-0235">DNA replication</keyword>
<keyword evidence="10" id="KW-0347">Helicase</keyword>
<feature type="compositionally biased region" description="Acidic residues" evidence="16">
    <location>
        <begin position="112"/>
        <end position="127"/>
    </location>
</feature>
<evidence type="ECO:0000256" key="10">
    <source>
        <dbReference type="ARBA" id="ARBA00022806"/>
    </source>
</evidence>
<dbReference type="Gene3D" id="3.30.1640.10">
    <property type="entry name" value="mini-chromosome maintenance (MCM) complex, chain A, domain 1"/>
    <property type="match status" value="1"/>
</dbReference>
<feature type="domain" description="MCM C-terminal AAA(+) ATPase" evidence="17">
    <location>
        <begin position="550"/>
        <end position="755"/>
    </location>
</feature>
<feature type="region of interest" description="Disordered" evidence="16">
    <location>
        <begin position="101"/>
        <end position="138"/>
    </location>
</feature>
<keyword evidence="19" id="KW-1185">Reference proteome</keyword>
<evidence type="ECO:0000256" key="13">
    <source>
        <dbReference type="ARBA" id="ARBA00023125"/>
    </source>
</evidence>
<dbReference type="InterPro" id="IPR001208">
    <property type="entry name" value="MCM_dom"/>
</dbReference>
<dbReference type="GO" id="GO:0005524">
    <property type="term" value="F:ATP binding"/>
    <property type="evidence" value="ECO:0007669"/>
    <property type="project" value="UniProtKB-KW"/>
</dbReference>
<dbReference type="GO" id="GO:0042555">
    <property type="term" value="C:MCM complex"/>
    <property type="evidence" value="ECO:0007669"/>
    <property type="project" value="InterPro"/>
</dbReference>
<keyword evidence="15" id="KW-0131">Cell cycle</keyword>
<dbReference type="EC" id="3.6.4.12" evidence="3"/>
<comment type="caution">
    <text evidence="18">The sequence shown here is derived from an EMBL/GenBank/DDBJ whole genome shotgun (WGS) entry which is preliminary data.</text>
</comment>
<dbReference type="InterPro" id="IPR031327">
    <property type="entry name" value="MCM"/>
</dbReference>
<keyword evidence="7" id="KW-0547">Nucleotide-binding</keyword>
<dbReference type="GO" id="GO:0017116">
    <property type="term" value="F:single-stranded DNA helicase activity"/>
    <property type="evidence" value="ECO:0007669"/>
    <property type="project" value="TreeGrafter"/>
</dbReference>
<dbReference type="PANTHER" id="PTHR11630:SF44">
    <property type="entry name" value="DNA REPLICATION LICENSING FACTOR MCM2"/>
    <property type="match status" value="1"/>
</dbReference>
<dbReference type="InterPro" id="IPR027925">
    <property type="entry name" value="MCM_N"/>
</dbReference>
<gene>
    <name evidence="18" type="ORF">EVOR1521_LOCUS21463</name>
</gene>
<dbReference type="InterPro" id="IPR011993">
    <property type="entry name" value="PH-like_dom_sf"/>
</dbReference>
<keyword evidence="9" id="KW-0378">Hydrolase</keyword>
<sequence length="1719" mass="191092">MEVELGARHRGKLYVLTDNAWEDKGTGLVSVIEGRLIVRDETSEASLYDRSVSASRLQGEGVSKSIVVWEDPELQDCALSFQDPDSAQQIFAELCLGRREGTDGGKVKQDRPEEEEEGEDLFGDTMLDDYREDPGLDTYDPELIDDAPHEPLTIQARLAAERELAARDRQEGRVPALSPDSPARPGARNVPSTPAFQKRMAEQLQASPSSAAGSSEFDDATSSKKKRRRVDFTAEDEEDEEVPEAHYDLNHERLSQGTDIEKRQVEKIRLCFQQFLMKFMAEGQDIPKYPDLLRKMAEEHQAHLEVSYMDVQTWSGQLAMWISDFPQHILPIINETLMLVAAQRFKTYAKLAEAGENELRVAVHSFPVKDPIRDLCTRHINKLVDVTGVVTKRSTVHNQVKRLWVRCAKCNFPSGPFDVAEDKDLRPSRCVECQSRGPWRVDRQKTLYQNHQTISLQESPSSVDAGKMPRSREVVLTGDLVDTVRPGDELNLTGIYRCLHDAATNARTCFPVYRTDIQAVHISRKGDLKLIQISDDQQQQILDLAKHPQIRERIIGSMAPSIYGMWHVKTAIALSIMSGQPKVAAGKHRIRGDINTLIVGDPGLAKSQFLKYVEQTFPRAVYTTGKGASAVGLTAAVTRDENGHFCLEGGAMVLADDGICLIDEFDKMNDQDRTSLHEAMEQQSISISKAGIVATLQARCAVVAVANPLEGRYDPQRTFSQNVNLSDPILSRFDIMCVLRDESDPVQDEMLADHVVCSHIRSHVKATAEEKSLKPKNQQKSSHLQPIPQDLLKKYIVYARQRVFPKMTDVDSEKLASFYSEMRAEAFRTGGAPMTARHMDSLVRLAEANARLELRQHVSTRDIDCAIAVMLESFIQSQKHQVAEELRKKFRRYLAHGPMAEQFMALMEKLFKEKAIEMQLSRPGRDVAAEEVFIEMSEVLREIENADLSLQDATSFMQTPRFLQNFRLDGGSTCCAKRALPCPEVENLPELAKSLGFVPPGFREQIAKECLEPHFVAALRQAFHTAEDSGNEQDLVLLWRIAKGVFMLANQALTQRYLRHDMFEDTMGMLEYDEGVSAEKRVCHRQILKVAVRFKQVLAFQDAEMLERIHLNYRLQYLKDHVLARALDDAAFASLSQLVMMNNTILLNHLQKSDALVRQLFDGLRQKDLQSLLFLQDACRLAKTMPPGERKLLYDKMVQHGLFCVLLQFLTEDMPESKSSEGPVPRHLAMEVLVQSTLSDAGHLRRFLLNGEATAEGQDGSELLGNLICLLLADPDHGVQSQVADILQMVMDASQVAAKSRATFLDALYGNGVLDFIAKPLIDIANKTDGNPNLSQSGCYAMQVICELLAFAVANHGRRPEALMKNNSLAYKAVAVAAASPHRYLQLAPLRLVKAMVKAQDHMYLFHMVETGVFGLIFDMVEQSLRPPCLGGGLLASALAELLELIRLQNAKPLVTDLCTKYEGTLRLLAPKVKVAGALLARHECNLQDARQKAKAPLRRASQFIDATADGEVQGMCVQAEKVPEAGDEVKDSSPQDFSQIFGAEVDSDDSSDSDSEEEEEEEQAEEEEEEDSSDDEEADAEVVSVATEATETSASTAQAGTAEEVVPTPTPANEAGCPEVITADLEEGHCPACGSAYTPQALFCSQCGRKRGQEAKPGPKPKACRVRRTFIAASTAARLARANRGASPQKPKEELKTQLGPLSHAPKRARMEPAPTPA</sequence>
<dbReference type="Gene3D" id="3.40.50.300">
    <property type="entry name" value="P-loop containing nucleotide triphosphate hydrolases"/>
    <property type="match status" value="1"/>
</dbReference>
<evidence type="ECO:0000256" key="14">
    <source>
        <dbReference type="ARBA" id="ARBA00023242"/>
    </source>
</evidence>
<feature type="compositionally biased region" description="Acidic residues" evidence="16">
    <location>
        <begin position="233"/>
        <end position="242"/>
    </location>
</feature>
<dbReference type="Gene3D" id="2.40.50.140">
    <property type="entry name" value="Nucleic acid-binding proteins"/>
    <property type="match status" value="1"/>
</dbReference>
<dbReference type="PROSITE" id="PS50051">
    <property type="entry name" value="MCM_2"/>
    <property type="match status" value="1"/>
</dbReference>
<dbReference type="PANTHER" id="PTHR11630">
    <property type="entry name" value="DNA REPLICATION LICENSING FACTOR MCM FAMILY MEMBER"/>
    <property type="match status" value="1"/>
</dbReference>
<evidence type="ECO:0000313" key="19">
    <source>
        <dbReference type="Proteomes" id="UP001178507"/>
    </source>
</evidence>
<keyword evidence="8" id="KW-0863">Zinc-finger</keyword>
<keyword evidence="14" id="KW-0539">Nucleus</keyword>
<dbReference type="InterPro" id="IPR027417">
    <property type="entry name" value="P-loop_NTPase"/>
</dbReference>
<feature type="compositionally biased region" description="Acidic residues" evidence="16">
    <location>
        <begin position="1546"/>
        <end position="1581"/>
    </location>
</feature>
<dbReference type="EMBL" id="CAUJNA010003266">
    <property type="protein sequence ID" value="CAJ1397451.1"/>
    <property type="molecule type" value="Genomic_DNA"/>
</dbReference>
<evidence type="ECO:0000256" key="2">
    <source>
        <dbReference type="ARBA" id="ARBA00008010"/>
    </source>
</evidence>
<dbReference type="GO" id="GO:0005634">
    <property type="term" value="C:nucleus"/>
    <property type="evidence" value="ECO:0007669"/>
    <property type="project" value="UniProtKB-SubCell"/>
</dbReference>
<dbReference type="InterPro" id="IPR018525">
    <property type="entry name" value="MCM_CS"/>
</dbReference>
<dbReference type="GO" id="GO:1902975">
    <property type="term" value="P:mitotic DNA replication initiation"/>
    <property type="evidence" value="ECO:0007669"/>
    <property type="project" value="TreeGrafter"/>
</dbReference>
<dbReference type="InterPro" id="IPR033762">
    <property type="entry name" value="MCM_OB"/>
</dbReference>
<proteinExistence type="inferred from homology"/>
<dbReference type="SUPFAM" id="SSF52540">
    <property type="entry name" value="P-loop containing nucleoside triphosphate hydrolases"/>
    <property type="match status" value="1"/>
</dbReference>
<dbReference type="InterPro" id="IPR008045">
    <property type="entry name" value="MCM2"/>
</dbReference>
<evidence type="ECO:0000256" key="16">
    <source>
        <dbReference type="SAM" id="MobiDB-lite"/>
    </source>
</evidence>
<accession>A0AA36J1F7</accession>
<feature type="compositionally biased region" description="Basic and acidic residues" evidence="16">
    <location>
        <begin position="101"/>
        <end position="111"/>
    </location>
</feature>
<dbReference type="Pfam" id="PF00493">
    <property type="entry name" value="MCM"/>
    <property type="match status" value="1"/>
</dbReference>
<protein>
    <recommendedName>
        <fullName evidence="4">DNA replication licensing factor MCM2</fullName>
        <ecNumber evidence="3">3.6.4.12</ecNumber>
    </recommendedName>
</protein>
<comment type="similarity">
    <text evidence="2">Belongs to the MCM family.</text>
</comment>
<feature type="compositionally biased region" description="Polar residues" evidence="16">
    <location>
        <begin position="204"/>
        <end position="213"/>
    </location>
</feature>
<dbReference type="Gene3D" id="2.30.29.30">
    <property type="entry name" value="Pleckstrin-homology domain (PH domain)/Phosphotyrosine-binding domain (PTB)"/>
    <property type="match status" value="1"/>
</dbReference>
<dbReference type="Pfam" id="PF04802">
    <property type="entry name" value="PP4R3"/>
    <property type="match status" value="1"/>
</dbReference>
<keyword evidence="13" id="KW-0238">DNA-binding</keyword>
<dbReference type="Pfam" id="PF14551">
    <property type="entry name" value="MCM_N"/>
    <property type="match status" value="1"/>
</dbReference>
<name>A0AA36J1F7_9DINO</name>
<dbReference type="FunFam" id="3.40.50.300:FF:001141">
    <property type="entry name" value="DNA helicase"/>
    <property type="match status" value="1"/>
</dbReference>
<comment type="subcellular location">
    <subcellularLocation>
        <location evidence="1">Nucleus</location>
    </subcellularLocation>
</comment>
<dbReference type="PRINTS" id="PR01658">
    <property type="entry name" value="MCMPROTEIN2"/>
</dbReference>
<keyword evidence="6" id="KW-0479">Metal-binding</keyword>
<dbReference type="GO" id="GO:0008270">
    <property type="term" value="F:zinc ion binding"/>
    <property type="evidence" value="ECO:0007669"/>
    <property type="project" value="UniProtKB-KW"/>
</dbReference>
<feature type="compositionally biased region" description="Low complexity" evidence="16">
    <location>
        <begin position="1582"/>
        <end position="1605"/>
    </location>
</feature>
<dbReference type="InterPro" id="IPR006887">
    <property type="entry name" value="P4R3-like_central_dom"/>
</dbReference>
<dbReference type="SMART" id="SM00350">
    <property type="entry name" value="MCM"/>
    <property type="match status" value="1"/>
</dbReference>
<dbReference type="GO" id="GO:0000727">
    <property type="term" value="P:double-strand break repair via break-induced replication"/>
    <property type="evidence" value="ECO:0007669"/>
    <property type="project" value="TreeGrafter"/>
</dbReference>
<evidence type="ECO:0000256" key="8">
    <source>
        <dbReference type="ARBA" id="ARBA00022771"/>
    </source>
</evidence>
<evidence type="ECO:0000256" key="6">
    <source>
        <dbReference type="ARBA" id="ARBA00022723"/>
    </source>
</evidence>
<feature type="region of interest" description="Disordered" evidence="16">
    <location>
        <begin position="1543"/>
        <end position="1616"/>
    </location>
</feature>
<dbReference type="Gene3D" id="2.20.28.10">
    <property type="match status" value="1"/>
</dbReference>
<keyword evidence="11" id="KW-0862">Zinc</keyword>
<evidence type="ECO:0000256" key="11">
    <source>
        <dbReference type="ARBA" id="ARBA00022833"/>
    </source>
</evidence>
<dbReference type="Pfam" id="PF12619">
    <property type="entry name" value="MCM2_N"/>
    <property type="match status" value="1"/>
</dbReference>
<evidence type="ECO:0000256" key="12">
    <source>
        <dbReference type="ARBA" id="ARBA00022840"/>
    </source>
</evidence>